<comment type="caution">
    <text evidence="1">The sequence shown here is derived from an EMBL/GenBank/DDBJ whole genome shotgun (WGS) entry which is preliminary data.</text>
</comment>
<evidence type="ECO:0000313" key="1">
    <source>
        <dbReference type="EMBL" id="RCW65293.1"/>
    </source>
</evidence>
<sequence>MKHLSNELLVASYYKAHELKLNKEFIRLIEIEIRRRSLTHEIYRKS</sequence>
<dbReference type="Gene3D" id="1.10.287.1100">
    <property type="entry name" value="Sporulation inhibitor A"/>
    <property type="match status" value="1"/>
</dbReference>
<proteinExistence type="predicted"/>
<name>A0A368XBF3_9BACI</name>
<keyword evidence="2" id="KW-1185">Reference proteome</keyword>
<gene>
    <name evidence="1" type="ORF">DFR57_11121</name>
</gene>
<dbReference type="RefSeq" id="WP_114353588.1">
    <property type="nucleotide sequence ID" value="NZ_QPJJ01000011.1"/>
</dbReference>
<dbReference type="SUPFAM" id="SSF100985">
    <property type="entry name" value="Sporulation inhibitor Sda"/>
    <property type="match status" value="1"/>
</dbReference>
<accession>A0A368XBF3</accession>
<dbReference type="AlphaFoldDB" id="A0A368XBF3"/>
<reference evidence="1 2" key="1">
    <citation type="submission" date="2018-07" db="EMBL/GenBank/DDBJ databases">
        <title>Genomic Encyclopedia of Type Strains, Phase IV (KMG-IV): sequencing the most valuable type-strain genomes for metagenomic binning, comparative biology and taxonomic classification.</title>
        <authorList>
            <person name="Goeker M."/>
        </authorList>
    </citation>
    <scope>NUCLEOTIDE SEQUENCE [LARGE SCALE GENOMIC DNA]</scope>
    <source>
        <strain evidence="1 2">DSM 27696</strain>
    </source>
</reference>
<evidence type="ECO:0000313" key="2">
    <source>
        <dbReference type="Proteomes" id="UP000252585"/>
    </source>
</evidence>
<dbReference type="Pfam" id="PF08970">
    <property type="entry name" value="Sda"/>
    <property type="match status" value="1"/>
</dbReference>
<dbReference type="InterPro" id="IPR015064">
    <property type="entry name" value="Sda"/>
</dbReference>
<dbReference type="Proteomes" id="UP000252585">
    <property type="component" value="Unassembled WGS sequence"/>
</dbReference>
<dbReference type="InterPro" id="IPR036916">
    <property type="entry name" value="Sda_sf"/>
</dbReference>
<organism evidence="1 2">
    <name type="scientific">Saliterribacillus persicus</name>
    <dbReference type="NCBI Taxonomy" id="930114"/>
    <lineage>
        <taxon>Bacteria</taxon>
        <taxon>Bacillati</taxon>
        <taxon>Bacillota</taxon>
        <taxon>Bacilli</taxon>
        <taxon>Bacillales</taxon>
        <taxon>Bacillaceae</taxon>
        <taxon>Saliterribacillus</taxon>
    </lineage>
</organism>
<protein>
    <submittedName>
        <fullName evidence="1">Developmental checkpoint coupling sporulation initiation to replication initiation</fullName>
    </submittedName>
</protein>
<dbReference type="EMBL" id="QPJJ01000011">
    <property type="protein sequence ID" value="RCW65293.1"/>
    <property type="molecule type" value="Genomic_DNA"/>
</dbReference>